<reference evidence="2" key="1">
    <citation type="journal article" date="2021" name="Microb. Physiol.">
        <title>Proteogenomic Insights into the Physiology of Marine, Sulfate-Reducing, Filamentous Desulfonema limicola and Desulfonema magnum.</title>
        <authorList>
            <person name="Schnaars V."/>
            <person name="Wohlbrand L."/>
            <person name="Scheve S."/>
            <person name="Hinrichs C."/>
            <person name="Reinhardt R."/>
            <person name="Rabus R."/>
        </authorList>
    </citation>
    <scope>NUCLEOTIDE SEQUENCE</scope>
    <source>
        <strain evidence="2">4be13</strain>
    </source>
</reference>
<keyword evidence="1" id="KW-0472">Membrane</keyword>
<feature type="transmembrane region" description="Helical" evidence="1">
    <location>
        <begin position="32"/>
        <end position="50"/>
    </location>
</feature>
<dbReference type="AlphaFoldDB" id="A0A975BV08"/>
<keyword evidence="3" id="KW-1185">Reference proteome</keyword>
<accession>A0A975BV08</accession>
<keyword evidence="1" id="KW-1133">Transmembrane helix</keyword>
<sequence>MKAEFTRNSARTHSFHGVTTPLFFKKSASGLFFRYFTISLVLSKFLLANLGKNRLKNGKL</sequence>
<gene>
    <name evidence="2" type="ORF">dnm_077180</name>
</gene>
<keyword evidence="1" id="KW-0812">Transmembrane</keyword>
<dbReference type="Proteomes" id="UP000663722">
    <property type="component" value="Chromosome"/>
</dbReference>
<protein>
    <submittedName>
        <fullName evidence="2">Uncharacterized protein</fullName>
    </submittedName>
</protein>
<organism evidence="2 3">
    <name type="scientific">Desulfonema magnum</name>
    <dbReference type="NCBI Taxonomy" id="45655"/>
    <lineage>
        <taxon>Bacteria</taxon>
        <taxon>Pseudomonadati</taxon>
        <taxon>Thermodesulfobacteriota</taxon>
        <taxon>Desulfobacteria</taxon>
        <taxon>Desulfobacterales</taxon>
        <taxon>Desulfococcaceae</taxon>
        <taxon>Desulfonema</taxon>
    </lineage>
</organism>
<dbReference type="EMBL" id="CP061800">
    <property type="protein sequence ID" value="QTA91645.1"/>
    <property type="molecule type" value="Genomic_DNA"/>
</dbReference>
<proteinExistence type="predicted"/>
<evidence type="ECO:0000313" key="3">
    <source>
        <dbReference type="Proteomes" id="UP000663722"/>
    </source>
</evidence>
<dbReference type="KEGG" id="dmm:dnm_077180"/>
<evidence type="ECO:0000313" key="2">
    <source>
        <dbReference type="EMBL" id="QTA91645.1"/>
    </source>
</evidence>
<name>A0A975BV08_9BACT</name>
<evidence type="ECO:0000256" key="1">
    <source>
        <dbReference type="SAM" id="Phobius"/>
    </source>
</evidence>